<protein>
    <submittedName>
        <fullName evidence="1">Uncharacterized protein</fullName>
    </submittedName>
</protein>
<accession>A0A0E9XA81</accession>
<name>A0A0E9XA81_ANGAN</name>
<sequence length="46" mass="5316">MFTEAIQVRLLNLGCYNGSALPGNITHIIGLQAQWHNRYITWPLKY</sequence>
<dbReference type="AlphaFoldDB" id="A0A0E9XA81"/>
<reference evidence="1" key="2">
    <citation type="journal article" date="2015" name="Fish Shellfish Immunol.">
        <title>Early steps in the European eel (Anguilla anguilla)-Vibrio vulnificus interaction in the gills: Role of the RtxA13 toxin.</title>
        <authorList>
            <person name="Callol A."/>
            <person name="Pajuelo D."/>
            <person name="Ebbesson L."/>
            <person name="Teles M."/>
            <person name="MacKenzie S."/>
            <person name="Amaro C."/>
        </authorList>
    </citation>
    <scope>NUCLEOTIDE SEQUENCE</scope>
</reference>
<dbReference type="EMBL" id="GBXM01008900">
    <property type="protein sequence ID" value="JAH99677.1"/>
    <property type="molecule type" value="Transcribed_RNA"/>
</dbReference>
<organism evidence="1">
    <name type="scientific">Anguilla anguilla</name>
    <name type="common">European freshwater eel</name>
    <name type="synonym">Muraena anguilla</name>
    <dbReference type="NCBI Taxonomy" id="7936"/>
    <lineage>
        <taxon>Eukaryota</taxon>
        <taxon>Metazoa</taxon>
        <taxon>Chordata</taxon>
        <taxon>Craniata</taxon>
        <taxon>Vertebrata</taxon>
        <taxon>Euteleostomi</taxon>
        <taxon>Actinopterygii</taxon>
        <taxon>Neopterygii</taxon>
        <taxon>Teleostei</taxon>
        <taxon>Anguilliformes</taxon>
        <taxon>Anguillidae</taxon>
        <taxon>Anguilla</taxon>
    </lineage>
</organism>
<proteinExistence type="predicted"/>
<reference evidence="1" key="1">
    <citation type="submission" date="2014-11" db="EMBL/GenBank/DDBJ databases">
        <authorList>
            <person name="Amaro Gonzalez C."/>
        </authorList>
    </citation>
    <scope>NUCLEOTIDE SEQUENCE</scope>
</reference>
<evidence type="ECO:0000313" key="1">
    <source>
        <dbReference type="EMBL" id="JAH99677.1"/>
    </source>
</evidence>